<evidence type="ECO:0000313" key="1">
    <source>
        <dbReference type="EMBL" id="GIY05905.1"/>
    </source>
</evidence>
<reference evidence="1 2" key="1">
    <citation type="submission" date="2021-06" db="EMBL/GenBank/DDBJ databases">
        <title>Caerostris extrusa draft genome.</title>
        <authorList>
            <person name="Kono N."/>
            <person name="Arakawa K."/>
        </authorList>
    </citation>
    <scope>NUCLEOTIDE SEQUENCE [LARGE SCALE GENOMIC DNA]</scope>
</reference>
<dbReference type="AlphaFoldDB" id="A0AAV4Q9X1"/>
<dbReference type="EMBL" id="BPLR01005894">
    <property type="protein sequence ID" value="GIY05905.1"/>
    <property type="molecule type" value="Genomic_DNA"/>
</dbReference>
<keyword evidence="2" id="KW-1185">Reference proteome</keyword>
<proteinExistence type="predicted"/>
<evidence type="ECO:0000313" key="2">
    <source>
        <dbReference type="Proteomes" id="UP001054945"/>
    </source>
</evidence>
<accession>A0AAV4Q9X1</accession>
<gene>
    <name evidence="1" type="ORF">CEXT_391011</name>
</gene>
<protein>
    <submittedName>
        <fullName evidence="1">Uncharacterized protein</fullName>
    </submittedName>
</protein>
<dbReference type="Proteomes" id="UP001054945">
    <property type="component" value="Unassembled WGS sequence"/>
</dbReference>
<name>A0AAV4Q9X1_CAEEX</name>
<comment type="caution">
    <text evidence="1">The sequence shown here is derived from an EMBL/GenBank/DDBJ whole genome shotgun (WGS) entry which is preliminary data.</text>
</comment>
<sequence>MALPGSQGAAELYTISTQTSDRGFRGKLVQNSCMFLLGLKQPGDSALHFRTNKKPNSGLALFIKSFLAYDGVLRNKSVGQSVFWFFSRIWLNFEMLPIEESKSMLVLKCGGRLRMQCNRSP</sequence>
<organism evidence="1 2">
    <name type="scientific">Caerostris extrusa</name>
    <name type="common">Bark spider</name>
    <name type="synonym">Caerostris bankana</name>
    <dbReference type="NCBI Taxonomy" id="172846"/>
    <lineage>
        <taxon>Eukaryota</taxon>
        <taxon>Metazoa</taxon>
        <taxon>Ecdysozoa</taxon>
        <taxon>Arthropoda</taxon>
        <taxon>Chelicerata</taxon>
        <taxon>Arachnida</taxon>
        <taxon>Araneae</taxon>
        <taxon>Araneomorphae</taxon>
        <taxon>Entelegynae</taxon>
        <taxon>Araneoidea</taxon>
        <taxon>Araneidae</taxon>
        <taxon>Caerostris</taxon>
    </lineage>
</organism>